<dbReference type="AlphaFoldDB" id="A0A2I1H9K3"/>
<protein>
    <submittedName>
        <fullName evidence="2">Uncharacterized protein</fullName>
    </submittedName>
</protein>
<proteinExistence type="predicted"/>
<dbReference type="VEuPathDB" id="FungiDB:RhiirFUN_024361"/>
<evidence type="ECO:0000313" key="3">
    <source>
        <dbReference type="Proteomes" id="UP000234323"/>
    </source>
</evidence>
<dbReference type="Proteomes" id="UP000234323">
    <property type="component" value="Unassembled WGS sequence"/>
</dbReference>
<name>A0A2I1H9K3_9GLOM</name>
<dbReference type="EMBL" id="LLXI01001887">
    <property type="protein sequence ID" value="PKY55547.1"/>
    <property type="molecule type" value="Genomic_DNA"/>
</dbReference>
<sequence>MQQVCMVSYWVSFGSMLVLAFGRPSLFYAIDFYESETGQLIVIRIKKLYNSYSDFCSIRNLKNKMERWYLPFSFGFFKNILNQLHVFSEGHFYMDHFFLIDIKSIKRRSRRRKFLVDDANLYDDKEENIYDDDDDDDDDDNDDDDDDVDYDDEDEYEEVEEEEVAYHHRNDIMTCIMSLISFVSSTSLHITAFRWS</sequence>
<comment type="caution">
    <text evidence="2">The sequence shown here is derived from an EMBL/GenBank/DDBJ whole genome shotgun (WGS) entry which is preliminary data.</text>
</comment>
<feature type="region of interest" description="Disordered" evidence="1">
    <location>
        <begin position="127"/>
        <end position="156"/>
    </location>
</feature>
<reference evidence="2 3" key="1">
    <citation type="submission" date="2015-10" db="EMBL/GenBank/DDBJ databases">
        <title>Genome analyses suggest a sexual origin of heterokaryosis in a supposedly ancient asexual fungus.</title>
        <authorList>
            <person name="Ropars J."/>
            <person name="Sedzielewska K."/>
            <person name="Noel J."/>
            <person name="Charron P."/>
            <person name="Farinelli L."/>
            <person name="Marton T."/>
            <person name="Kruger M."/>
            <person name="Pelin A."/>
            <person name="Brachmann A."/>
            <person name="Corradi N."/>
        </authorList>
    </citation>
    <scope>NUCLEOTIDE SEQUENCE [LARGE SCALE GENOMIC DNA]</scope>
    <source>
        <strain evidence="2 3">A4</strain>
    </source>
</reference>
<gene>
    <name evidence="2" type="ORF">RhiirA4_427597</name>
</gene>
<evidence type="ECO:0000256" key="1">
    <source>
        <dbReference type="SAM" id="MobiDB-lite"/>
    </source>
</evidence>
<evidence type="ECO:0000313" key="2">
    <source>
        <dbReference type="EMBL" id="PKY55547.1"/>
    </source>
</evidence>
<organism evidence="2 3">
    <name type="scientific">Rhizophagus irregularis</name>
    <dbReference type="NCBI Taxonomy" id="588596"/>
    <lineage>
        <taxon>Eukaryota</taxon>
        <taxon>Fungi</taxon>
        <taxon>Fungi incertae sedis</taxon>
        <taxon>Mucoromycota</taxon>
        <taxon>Glomeromycotina</taxon>
        <taxon>Glomeromycetes</taxon>
        <taxon>Glomerales</taxon>
        <taxon>Glomeraceae</taxon>
        <taxon>Rhizophagus</taxon>
    </lineage>
</organism>
<accession>A0A2I1H9K3</accession>
<keyword evidence="3" id="KW-1185">Reference proteome</keyword>